<dbReference type="GO" id="GO:0046872">
    <property type="term" value="F:metal ion binding"/>
    <property type="evidence" value="ECO:0007669"/>
    <property type="project" value="InterPro"/>
</dbReference>
<evidence type="ECO:0000313" key="3">
    <source>
        <dbReference type="EMBL" id="MBD2870979.1"/>
    </source>
</evidence>
<dbReference type="AlphaFoldDB" id="A0A927H8U8"/>
<dbReference type="RefSeq" id="WP_190864354.1">
    <property type="nucleotide sequence ID" value="NZ_JACXIY010000025.1"/>
</dbReference>
<dbReference type="CDD" id="cd00371">
    <property type="entry name" value="HMA"/>
    <property type="match status" value="1"/>
</dbReference>
<evidence type="ECO:0000256" key="1">
    <source>
        <dbReference type="ARBA" id="ARBA00006817"/>
    </source>
</evidence>
<comment type="caution">
    <text evidence="3">The sequence shown here is derived from an EMBL/GenBank/DDBJ whole genome shotgun (WGS) entry which is preliminary data.</text>
</comment>
<comment type="similarity">
    <text evidence="1">Belongs to the AHA1 family.</text>
</comment>
<reference evidence="3" key="1">
    <citation type="submission" date="2020-09" db="EMBL/GenBank/DDBJ databases">
        <title>A novel bacterium of genus Paenibacillus, isolated from South China Sea.</title>
        <authorList>
            <person name="Huang H."/>
            <person name="Mo K."/>
            <person name="Hu Y."/>
        </authorList>
    </citation>
    <scope>NUCLEOTIDE SEQUENCE</scope>
    <source>
        <strain evidence="3">IB182493</strain>
    </source>
</reference>
<feature type="domain" description="HMA" evidence="2">
    <location>
        <begin position="158"/>
        <end position="222"/>
    </location>
</feature>
<dbReference type="EMBL" id="JACXIY010000025">
    <property type="protein sequence ID" value="MBD2870979.1"/>
    <property type="molecule type" value="Genomic_DNA"/>
</dbReference>
<name>A0A927H8U8_9BACL</name>
<dbReference type="PROSITE" id="PS50846">
    <property type="entry name" value="HMA_2"/>
    <property type="match status" value="1"/>
</dbReference>
<dbReference type="Pfam" id="PF08327">
    <property type="entry name" value="AHSA1"/>
    <property type="match status" value="1"/>
</dbReference>
<dbReference type="InterPro" id="IPR013538">
    <property type="entry name" value="ASHA1/2-like_C"/>
</dbReference>
<dbReference type="InterPro" id="IPR023393">
    <property type="entry name" value="START-like_dom_sf"/>
</dbReference>
<dbReference type="Gene3D" id="3.30.530.20">
    <property type="match status" value="1"/>
</dbReference>
<dbReference type="Pfam" id="PF00403">
    <property type="entry name" value="HMA"/>
    <property type="match status" value="1"/>
</dbReference>
<dbReference type="InterPro" id="IPR036163">
    <property type="entry name" value="HMA_dom_sf"/>
</dbReference>
<proteinExistence type="inferred from homology"/>
<accession>A0A927H8U8</accession>
<sequence length="223" mass="25332">MEMRNTLPDIRKVRVLEEPIDKVWKSISTSEGIALWFVDNDFAPVEGHIFYMDMHKPQGKTDCKVTRVEPQTRLVYKVGQDWSWTFELKDLSQRTELTFIWSGWESSKRTEFGVPHTEIHGQLMEGTDVLMNSMSRAIRKIGARKQGNATPSGRENRQQAILHVSGMACENCARSVEKALHEIGASGKVQLKHKLVNVDYDESVVSLEAVKDAILDLGYEIKA</sequence>
<organism evidence="3 4">
    <name type="scientific">Paenibacillus arenilitoris</name>
    <dbReference type="NCBI Taxonomy" id="2772299"/>
    <lineage>
        <taxon>Bacteria</taxon>
        <taxon>Bacillati</taxon>
        <taxon>Bacillota</taxon>
        <taxon>Bacilli</taxon>
        <taxon>Bacillales</taxon>
        <taxon>Paenibacillaceae</taxon>
        <taxon>Paenibacillus</taxon>
    </lineage>
</organism>
<dbReference type="InterPro" id="IPR006121">
    <property type="entry name" value="HMA_dom"/>
</dbReference>
<evidence type="ECO:0000259" key="2">
    <source>
        <dbReference type="PROSITE" id="PS50846"/>
    </source>
</evidence>
<dbReference type="SUPFAM" id="SSF55961">
    <property type="entry name" value="Bet v1-like"/>
    <property type="match status" value="1"/>
</dbReference>
<dbReference type="Gene3D" id="3.30.70.100">
    <property type="match status" value="1"/>
</dbReference>
<protein>
    <submittedName>
        <fullName evidence="3">Cation transporter</fullName>
    </submittedName>
</protein>
<gene>
    <name evidence="3" type="ORF">IDH41_20545</name>
</gene>
<dbReference type="CDD" id="cd07814">
    <property type="entry name" value="SRPBCC_CalC_Aha1-like"/>
    <property type="match status" value="1"/>
</dbReference>
<evidence type="ECO:0000313" key="4">
    <source>
        <dbReference type="Proteomes" id="UP000632125"/>
    </source>
</evidence>
<dbReference type="SUPFAM" id="SSF55008">
    <property type="entry name" value="HMA, heavy metal-associated domain"/>
    <property type="match status" value="1"/>
</dbReference>
<keyword evidence="4" id="KW-1185">Reference proteome</keyword>
<dbReference type="Proteomes" id="UP000632125">
    <property type="component" value="Unassembled WGS sequence"/>
</dbReference>